<feature type="compositionally biased region" description="Acidic residues" evidence="1">
    <location>
        <begin position="1"/>
        <end position="10"/>
    </location>
</feature>
<dbReference type="Gramene" id="TuG1812G0600001701.01.T01">
    <property type="protein sequence ID" value="TuG1812G0600001701.01.T01.cds308791"/>
    <property type="gene ID" value="TuG1812G0600001701.01"/>
</dbReference>
<evidence type="ECO:0000313" key="3">
    <source>
        <dbReference type="Proteomes" id="UP000015106"/>
    </source>
</evidence>
<protein>
    <submittedName>
        <fullName evidence="2">Uncharacterized protein</fullName>
    </submittedName>
</protein>
<dbReference type="Proteomes" id="UP000015106">
    <property type="component" value="Chromosome 6"/>
</dbReference>
<feature type="region of interest" description="Disordered" evidence="1">
    <location>
        <begin position="1"/>
        <end position="24"/>
    </location>
</feature>
<reference evidence="3" key="1">
    <citation type="journal article" date="2013" name="Nature">
        <title>Draft genome of the wheat A-genome progenitor Triticum urartu.</title>
        <authorList>
            <person name="Ling H.Q."/>
            <person name="Zhao S."/>
            <person name="Liu D."/>
            <person name="Wang J."/>
            <person name="Sun H."/>
            <person name="Zhang C."/>
            <person name="Fan H."/>
            <person name="Li D."/>
            <person name="Dong L."/>
            <person name="Tao Y."/>
            <person name="Gao C."/>
            <person name="Wu H."/>
            <person name="Li Y."/>
            <person name="Cui Y."/>
            <person name="Guo X."/>
            <person name="Zheng S."/>
            <person name="Wang B."/>
            <person name="Yu K."/>
            <person name="Liang Q."/>
            <person name="Yang W."/>
            <person name="Lou X."/>
            <person name="Chen J."/>
            <person name="Feng M."/>
            <person name="Jian J."/>
            <person name="Zhang X."/>
            <person name="Luo G."/>
            <person name="Jiang Y."/>
            <person name="Liu J."/>
            <person name="Wang Z."/>
            <person name="Sha Y."/>
            <person name="Zhang B."/>
            <person name="Wu H."/>
            <person name="Tang D."/>
            <person name="Shen Q."/>
            <person name="Xue P."/>
            <person name="Zou S."/>
            <person name="Wang X."/>
            <person name="Liu X."/>
            <person name="Wang F."/>
            <person name="Yang Y."/>
            <person name="An X."/>
            <person name="Dong Z."/>
            <person name="Zhang K."/>
            <person name="Zhang X."/>
            <person name="Luo M.C."/>
            <person name="Dvorak J."/>
            <person name="Tong Y."/>
            <person name="Wang J."/>
            <person name="Yang H."/>
            <person name="Li Z."/>
            <person name="Wang D."/>
            <person name="Zhang A."/>
            <person name="Wang J."/>
        </authorList>
    </citation>
    <scope>NUCLEOTIDE SEQUENCE</scope>
    <source>
        <strain evidence="3">cv. G1812</strain>
    </source>
</reference>
<evidence type="ECO:0000313" key="2">
    <source>
        <dbReference type="EnsemblPlants" id="TuG1812G0600001701.01.T01.cds308791"/>
    </source>
</evidence>
<evidence type="ECO:0000256" key="1">
    <source>
        <dbReference type="SAM" id="MobiDB-lite"/>
    </source>
</evidence>
<sequence length="73" mass="8601">MEEPSQEGDDACAQPHHFEHEYRNKRTKVCPGRIPHNSLEILSTRVTIEHMNRRRELSVDHGSKRLIDKTLLR</sequence>
<reference evidence="2" key="2">
    <citation type="submission" date="2018-03" db="EMBL/GenBank/DDBJ databases">
        <title>The Triticum urartu genome reveals the dynamic nature of wheat genome evolution.</title>
        <authorList>
            <person name="Ling H."/>
            <person name="Ma B."/>
            <person name="Shi X."/>
            <person name="Liu H."/>
            <person name="Dong L."/>
            <person name="Sun H."/>
            <person name="Cao Y."/>
            <person name="Gao Q."/>
            <person name="Zheng S."/>
            <person name="Li Y."/>
            <person name="Yu Y."/>
            <person name="Du H."/>
            <person name="Qi M."/>
            <person name="Li Y."/>
            <person name="Yu H."/>
            <person name="Cui Y."/>
            <person name="Wang N."/>
            <person name="Chen C."/>
            <person name="Wu H."/>
            <person name="Zhao Y."/>
            <person name="Zhang J."/>
            <person name="Li Y."/>
            <person name="Zhou W."/>
            <person name="Zhang B."/>
            <person name="Hu W."/>
            <person name="Eijk M."/>
            <person name="Tang J."/>
            <person name="Witsenboer H."/>
            <person name="Zhao S."/>
            <person name="Li Z."/>
            <person name="Zhang A."/>
            <person name="Wang D."/>
            <person name="Liang C."/>
        </authorList>
    </citation>
    <scope>NUCLEOTIDE SEQUENCE [LARGE SCALE GENOMIC DNA]</scope>
    <source>
        <strain evidence="2">cv. G1812</strain>
    </source>
</reference>
<keyword evidence="3" id="KW-1185">Reference proteome</keyword>
<accession>A0A8R7UTI3</accession>
<dbReference type="AlphaFoldDB" id="A0A8R7UTI3"/>
<organism evidence="2 3">
    <name type="scientific">Triticum urartu</name>
    <name type="common">Red wild einkorn</name>
    <name type="synonym">Crithodium urartu</name>
    <dbReference type="NCBI Taxonomy" id="4572"/>
    <lineage>
        <taxon>Eukaryota</taxon>
        <taxon>Viridiplantae</taxon>
        <taxon>Streptophyta</taxon>
        <taxon>Embryophyta</taxon>
        <taxon>Tracheophyta</taxon>
        <taxon>Spermatophyta</taxon>
        <taxon>Magnoliopsida</taxon>
        <taxon>Liliopsida</taxon>
        <taxon>Poales</taxon>
        <taxon>Poaceae</taxon>
        <taxon>BOP clade</taxon>
        <taxon>Pooideae</taxon>
        <taxon>Triticodae</taxon>
        <taxon>Triticeae</taxon>
        <taxon>Triticinae</taxon>
        <taxon>Triticum</taxon>
    </lineage>
</organism>
<dbReference type="EnsemblPlants" id="TuG1812G0600001701.01.T01">
    <property type="protein sequence ID" value="TuG1812G0600001701.01.T01.cds308791"/>
    <property type="gene ID" value="TuG1812G0600001701.01"/>
</dbReference>
<proteinExistence type="predicted"/>
<name>A0A8R7UTI3_TRIUA</name>
<reference evidence="2" key="3">
    <citation type="submission" date="2022-06" db="UniProtKB">
        <authorList>
            <consortium name="EnsemblPlants"/>
        </authorList>
    </citation>
    <scope>IDENTIFICATION</scope>
</reference>